<protein>
    <submittedName>
        <fullName evidence="4">GDSL-type esterase/lipase family protein</fullName>
    </submittedName>
</protein>
<evidence type="ECO:0000313" key="4">
    <source>
        <dbReference type="EMBL" id="MEQ2555637.1"/>
    </source>
</evidence>
<dbReference type="SUPFAM" id="SSF52266">
    <property type="entry name" value="SGNH hydrolase"/>
    <property type="match status" value="1"/>
</dbReference>
<feature type="region of interest" description="Disordered" evidence="1">
    <location>
        <begin position="86"/>
        <end position="105"/>
    </location>
</feature>
<evidence type="ECO:0000256" key="2">
    <source>
        <dbReference type="SAM" id="Phobius"/>
    </source>
</evidence>
<keyword evidence="2" id="KW-0812">Transmembrane</keyword>
<evidence type="ECO:0000256" key="1">
    <source>
        <dbReference type="SAM" id="MobiDB-lite"/>
    </source>
</evidence>
<accession>A0ABV1H951</accession>
<dbReference type="EMBL" id="JBBMFS010000010">
    <property type="protein sequence ID" value="MEQ2555637.1"/>
    <property type="molecule type" value="Genomic_DNA"/>
</dbReference>
<dbReference type="InterPro" id="IPR013830">
    <property type="entry name" value="SGNH_hydro"/>
</dbReference>
<reference evidence="4" key="1">
    <citation type="submission" date="2024-03" db="EMBL/GenBank/DDBJ databases">
        <title>Human intestinal bacterial collection.</title>
        <authorList>
            <person name="Pauvert C."/>
            <person name="Hitch T.C.A."/>
            <person name="Clavel T."/>
        </authorList>
    </citation>
    <scope>NUCLEOTIDE SEQUENCE [LARGE SCALE GENOMIC DNA]</scope>
    <source>
        <strain evidence="4">CLA-AA-H89B</strain>
    </source>
</reference>
<dbReference type="Proteomes" id="UP001546774">
    <property type="component" value="Unassembled WGS sequence"/>
</dbReference>
<proteinExistence type="predicted"/>
<sequence>MDNNGKDTKSSVKLNRKMRMWHKYRNYCFGAAGVLVALVICVAVIRFMGRSSSDNKQQAAVPPTTAQQTTQNETQPVTQAPTVAATEAPTTQPATEATTAAPSNSGILAIDGPAGEADFTTQDYYSDAVLFGDSIIGGIQEYGFLNSAHVVAGNNLTTTKAVAEVDSVAQLNPSKVFIMVGLNDVNFGSKSAEAIAEDLITLAGAVKDSCPSAKVYILSLLPVTSGFEARDTNKITQSAIDDVNDTVSVLAASAGYTYIDVASAYKNGAGYLNPDYSTNGMNLHHDYYAFLLNSIAEVAK</sequence>
<keyword evidence="2" id="KW-0472">Membrane</keyword>
<feature type="region of interest" description="Disordered" evidence="1">
    <location>
        <begin position="53"/>
        <end position="79"/>
    </location>
</feature>
<keyword evidence="2" id="KW-1133">Transmembrane helix</keyword>
<feature type="compositionally biased region" description="Low complexity" evidence="1">
    <location>
        <begin position="57"/>
        <end position="79"/>
    </location>
</feature>
<feature type="transmembrane region" description="Helical" evidence="2">
    <location>
        <begin position="26"/>
        <end position="48"/>
    </location>
</feature>
<organism evidence="4 5">
    <name type="scientific">Lachnospira intestinalis</name>
    <dbReference type="NCBI Taxonomy" id="3133158"/>
    <lineage>
        <taxon>Bacteria</taxon>
        <taxon>Bacillati</taxon>
        <taxon>Bacillota</taxon>
        <taxon>Clostridia</taxon>
        <taxon>Lachnospirales</taxon>
        <taxon>Lachnospiraceae</taxon>
        <taxon>Lachnospira</taxon>
    </lineage>
</organism>
<evidence type="ECO:0000313" key="5">
    <source>
        <dbReference type="Proteomes" id="UP001546774"/>
    </source>
</evidence>
<dbReference type="Gene3D" id="3.40.50.1110">
    <property type="entry name" value="SGNH hydrolase"/>
    <property type="match status" value="1"/>
</dbReference>
<keyword evidence="5" id="KW-1185">Reference proteome</keyword>
<comment type="caution">
    <text evidence="4">The sequence shown here is derived from an EMBL/GenBank/DDBJ whole genome shotgun (WGS) entry which is preliminary data.</text>
</comment>
<dbReference type="InterPro" id="IPR036514">
    <property type="entry name" value="SGNH_hydro_sf"/>
</dbReference>
<evidence type="ECO:0000259" key="3">
    <source>
        <dbReference type="Pfam" id="PF13472"/>
    </source>
</evidence>
<name>A0ABV1H951_9FIRM</name>
<gene>
    <name evidence="4" type="ORF">WMO37_11565</name>
</gene>
<feature type="domain" description="SGNH hydrolase-type esterase" evidence="3">
    <location>
        <begin position="152"/>
        <end position="284"/>
    </location>
</feature>
<dbReference type="Pfam" id="PF13472">
    <property type="entry name" value="Lipase_GDSL_2"/>
    <property type="match status" value="1"/>
</dbReference>
<feature type="compositionally biased region" description="Low complexity" evidence="1">
    <location>
        <begin position="86"/>
        <end position="102"/>
    </location>
</feature>